<name>A0AA39CFK3_9EURO</name>
<reference evidence="1" key="1">
    <citation type="submission" date="2022-10" db="EMBL/GenBank/DDBJ databases">
        <title>Culturing micro-colonial fungi from biological soil crusts in the Mojave desert and describing Neophaeococcomyces mojavensis, and introducing the new genera and species Taxawa tesnikishii.</title>
        <authorList>
            <person name="Kurbessoian T."/>
            <person name="Stajich J.E."/>
        </authorList>
    </citation>
    <scope>NUCLEOTIDE SEQUENCE</scope>
    <source>
        <strain evidence="1">TK_41</strain>
    </source>
</reference>
<protein>
    <submittedName>
        <fullName evidence="1">Uncharacterized protein</fullName>
    </submittedName>
</protein>
<accession>A0AA39CFK3</accession>
<proteinExistence type="predicted"/>
<keyword evidence="2" id="KW-1185">Reference proteome</keyword>
<dbReference type="Proteomes" id="UP001172673">
    <property type="component" value="Unassembled WGS sequence"/>
</dbReference>
<evidence type="ECO:0000313" key="1">
    <source>
        <dbReference type="EMBL" id="KAJ9606698.1"/>
    </source>
</evidence>
<gene>
    <name evidence="1" type="ORF">H2200_008706</name>
</gene>
<sequence>MGYCKHDGCLAEVDRDGAQERHDEVFEKNCSGHGCYTGSQRSHVLAYEHTVCGFGDCKGYKIKFESDTAFRRHWNNMHRDGDEEIFEDIYGDNLDDGYHSDSAA</sequence>
<dbReference type="AlphaFoldDB" id="A0AA39CFK3"/>
<evidence type="ECO:0000313" key="2">
    <source>
        <dbReference type="Proteomes" id="UP001172673"/>
    </source>
</evidence>
<dbReference type="EMBL" id="JAPDRK010000013">
    <property type="protein sequence ID" value="KAJ9606698.1"/>
    <property type="molecule type" value="Genomic_DNA"/>
</dbReference>
<organism evidence="1 2">
    <name type="scientific">Cladophialophora chaetospira</name>
    <dbReference type="NCBI Taxonomy" id="386627"/>
    <lineage>
        <taxon>Eukaryota</taxon>
        <taxon>Fungi</taxon>
        <taxon>Dikarya</taxon>
        <taxon>Ascomycota</taxon>
        <taxon>Pezizomycotina</taxon>
        <taxon>Eurotiomycetes</taxon>
        <taxon>Chaetothyriomycetidae</taxon>
        <taxon>Chaetothyriales</taxon>
        <taxon>Herpotrichiellaceae</taxon>
        <taxon>Cladophialophora</taxon>
    </lineage>
</organism>
<comment type="caution">
    <text evidence="1">The sequence shown here is derived from an EMBL/GenBank/DDBJ whole genome shotgun (WGS) entry which is preliminary data.</text>
</comment>